<evidence type="ECO:0000256" key="1">
    <source>
        <dbReference type="ARBA" id="ARBA00007274"/>
    </source>
</evidence>
<dbReference type="Pfam" id="PF00132">
    <property type="entry name" value="Hexapep"/>
    <property type="match status" value="1"/>
</dbReference>
<dbReference type="PANTHER" id="PTHR43300:SF11">
    <property type="entry name" value="ACETYLTRANSFERASE RV3034C-RELATED"/>
    <property type="match status" value="1"/>
</dbReference>
<accession>A0A968GDY3</accession>
<dbReference type="InterPro" id="IPR011004">
    <property type="entry name" value="Trimer_LpxA-like_sf"/>
</dbReference>
<dbReference type="EMBL" id="JAATLJ010000001">
    <property type="protein sequence ID" value="NIZ40669.1"/>
    <property type="molecule type" value="Genomic_DNA"/>
</dbReference>
<dbReference type="InterPro" id="IPR050179">
    <property type="entry name" value="Trans_hexapeptide_repeat"/>
</dbReference>
<keyword evidence="3" id="KW-1185">Reference proteome</keyword>
<evidence type="ECO:0000313" key="2">
    <source>
        <dbReference type="EMBL" id="NIZ40669.1"/>
    </source>
</evidence>
<evidence type="ECO:0000313" key="3">
    <source>
        <dbReference type="Proteomes" id="UP000711995"/>
    </source>
</evidence>
<comment type="caution">
    <text evidence="2">The sequence shown here is derived from an EMBL/GenBank/DDBJ whole genome shotgun (WGS) entry which is preliminary data.</text>
</comment>
<dbReference type="PANTHER" id="PTHR43300">
    <property type="entry name" value="ACETYLTRANSFERASE"/>
    <property type="match status" value="1"/>
</dbReference>
<gene>
    <name evidence="2" type="ORF">HCT14_03970</name>
</gene>
<reference evidence="2 3" key="1">
    <citation type="submission" date="2020-03" db="EMBL/GenBank/DDBJ databases">
        <title>Spirochaetal bacteria isolated from arthropods constitute a novel genus Entomospira genus novum within the order Spirochaetales.</title>
        <authorList>
            <person name="Grana-Miraglia L."/>
            <person name="Sikutova S."/>
            <person name="Fingerle V."/>
            <person name="Sing A."/>
            <person name="Castillo-Ramirez S."/>
            <person name="Margos G."/>
            <person name="Rudolf I."/>
        </authorList>
    </citation>
    <scope>NUCLEOTIDE SEQUENCE [LARGE SCALE GENOMIC DNA]</scope>
    <source>
        <strain evidence="2 3">BR193</strain>
    </source>
</reference>
<protein>
    <submittedName>
        <fullName evidence="2">CatB-related O-acetyltransferase</fullName>
    </submittedName>
</protein>
<name>A0A968GDY3_9SPIO</name>
<organism evidence="2 3">
    <name type="scientific">Entomospira entomophila</name>
    <dbReference type="NCBI Taxonomy" id="2719988"/>
    <lineage>
        <taxon>Bacteria</taxon>
        <taxon>Pseudomonadati</taxon>
        <taxon>Spirochaetota</taxon>
        <taxon>Spirochaetia</taxon>
        <taxon>Spirochaetales</taxon>
        <taxon>Spirochaetaceae</taxon>
        <taxon>Entomospira</taxon>
    </lineage>
</organism>
<dbReference type="RefSeq" id="WP_167700256.1">
    <property type="nucleotide sequence ID" value="NZ_CP118174.1"/>
</dbReference>
<dbReference type="SUPFAM" id="SSF51161">
    <property type="entry name" value="Trimeric LpxA-like enzymes"/>
    <property type="match status" value="1"/>
</dbReference>
<comment type="similarity">
    <text evidence="1">Belongs to the transferase hexapeptide repeat family.</text>
</comment>
<sequence length="216" mass="24875">MLDKEKKHPLIINNEGLKSVIYLKHFITKEHIKVGDYTYYHSENDPTTFETSNVLQDIEGLGLQLQIGKFCQIASDTQFLCAYGEHHIHSFTTYPLFWKDSLTTGSIPDRSYFHNKGTTIIDHDVWFGHNSLIMPGIHIGSGAIIATRSVVTKDVPPYAIVGGNPARIIRMRFDEETIQSLLNLRWWDWPIEQIEASYQLLLDCNLEELWNIKSQL</sequence>
<dbReference type="AlphaFoldDB" id="A0A968GDY3"/>
<proteinExistence type="inferred from homology"/>
<dbReference type="CDD" id="cd03349">
    <property type="entry name" value="LbH_XAT"/>
    <property type="match status" value="1"/>
</dbReference>
<dbReference type="Proteomes" id="UP000711995">
    <property type="component" value="Unassembled WGS sequence"/>
</dbReference>
<dbReference type="Gene3D" id="2.160.10.10">
    <property type="entry name" value="Hexapeptide repeat proteins"/>
    <property type="match status" value="1"/>
</dbReference>
<dbReference type="InterPro" id="IPR001451">
    <property type="entry name" value="Hexapep"/>
</dbReference>